<dbReference type="InterPro" id="IPR024079">
    <property type="entry name" value="MetalloPept_cat_dom_sf"/>
</dbReference>
<dbReference type="AlphaFoldDB" id="Q9U2T1"/>
<dbReference type="InterPro" id="IPR018497">
    <property type="entry name" value="Peptidase_M13_C"/>
</dbReference>
<dbReference type="PhylomeDB" id="Q9U2T1"/>
<dbReference type="Pfam" id="PF05649">
    <property type="entry name" value="Peptidase_M13_N"/>
    <property type="match status" value="1"/>
</dbReference>
<evidence type="ECO:0000256" key="4">
    <source>
        <dbReference type="ARBA" id="ARBA00022723"/>
    </source>
</evidence>
<dbReference type="PANTHER" id="PTHR11733:SF7">
    <property type="entry name" value="NEPRILYSIN METALLOPEPTIDASE FAMILY-RELATED"/>
    <property type="match status" value="1"/>
</dbReference>
<keyword evidence="8" id="KW-1133">Transmembrane helix</keyword>
<evidence type="ECO:0000256" key="7">
    <source>
        <dbReference type="ARBA" id="ARBA00023049"/>
    </source>
</evidence>
<dbReference type="KEGG" id="cel:CELE_Y116A8C.4"/>
<keyword evidence="8" id="KW-0472">Membrane</keyword>
<dbReference type="HOGENOM" id="CLU_006187_5_0_1"/>
<feature type="domain" description="Peptidase M13 N-terminal" evidence="10">
    <location>
        <begin position="283"/>
        <end position="452"/>
    </location>
</feature>
<dbReference type="Bgee" id="WBGene00013785">
    <property type="expression patterns" value="Expressed in adult organism and 1 other cell type or tissue"/>
</dbReference>
<dbReference type="SUPFAM" id="SSF55486">
    <property type="entry name" value="Metalloproteases ('zincins'), catalytic domain"/>
    <property type="match status" value="1"/>
</dbReference>
<gene>
    <name evidence="11 13" type="primary">nep-23</name>
    <name evidence="11" type="ORF">CELE_Y116A8C.4</name>
    <name evidence="13" type="ORF">Y116A8C.4</name>
</gene>
<dbReference type="GO" id="GO:0046872">
    <property type="term" value="F:metal ion binding"/>
    <property type="evidence" value="ECO:0007669"/>
    <property type="project" value="UniProtKB-KW"/>
</dbReference>
<dbReference type="OMA" id="NTCEDKV"/>
<dbReference type="CTD" id="178472"/>
<evidence type="ECO:0000313" key="13">
    <source>
        <dbReference type="WormBase" id="Y116A8C.4"/>
    </source>
</evidence>
<dbReference type="Reactome" id="R-CEL-6798695">
    <property type="pathway name" value="Neutrophil degranulation"/>
</dbReference>
<name>Q9U2T1_CAEEL</name>
<organism evidence="11 12">
    <name type="scientific">Caenorhabditis elegans</name>
    <dbReference type="NCBI Taxonomy" id="6239"/>
    <lineage>
        <taxon>Eukaryota</taxon>
        <taxon>Metazoa</taxon>
        <taxon>Ecdysozoa</taxon>
        <taxon>Nematoda</taxon>
        <taxon>Chromadorea</taxon>
        <taxon>Rhabditida</taxon>
        <taxon>Rhabditina</taxon>
        <taxon>Rhabditomorpha</taxon>
        <taxon>Rhabditoidea</taxon>
        <taxon>Rhabditidae</taxon>
        <taxon>Peloderinae</taxon>
        <taxon>Caenorhabditis</taxon>
    </lineage>
</organism>
<reference evidence="11 12" key="1">
    <citation type="journal article" date="1998" name="Science">
        <title>Genome sequence of the nematode C. elegans: a platform for investigating biology.</title>
        <authorList>
            <consortium name="The C. elegans sequencing consortium"/>
            <person name="Sulson J.E."/>
            <person name="Waterston R."/>
        </authorList>
    </citation>
    <scope>NUCLEOTIDE SEQUENCE [LARGE SCALE GENOMIC DNA]</scope>
    <source>
        <strain evidence="11 12">Bristol N2</strain>
    </source>
</reference>
<dbReference type="UCSC" id="Y116A8C.4.1">
    <property type="organism name" value="c. elegans"/>
</dbReference>
<comment type="similarity">
    <text evidence="2">Belongs to the peptidase M13 family.</text>
</comment>
<dbReference type="GO" id="GO:0005886">
    <property type="term" value="C:plasma membrane"/>
    <property type="evidence" value="ECO:0000318"/>
    <property type="project" value="GO_Central"/>
</dbReference>
<feature type="transmembrane region" description="Helical" evidence="8">
    <location>
        <begin position="12"/>
        <end position="33"/>
    </location>
</feature>
<dbReference type="Pfam" id="PF01431">
    <property type="entry name" value="Peptidase_M13"/>
    <property type="match status" value="1"/>
</dbReference>
<evidence type="ECO:0000256" key="2">
    <source>
        <dbReference type="ARBA" id="ARBA00007357"/>
    </source>
</evidence>
<feature type="domain" description="Peptidase M13 C-terminal" evidence="9">
    <location>
        <begin position="511"/>
        <end position="712"/>
    </location>
</feature>
<dbReference type="Reactome" id="R-CEL-5578768">
    <property type="pathway name" value="Physiological factors"/>
</dbReference>
<evidence type="ECO:0000256" key="6">
    <source>
        <dbReference type="ARBA" id="ARBA00022833"/>
    </source>
</evidence>
<dbReference type="PIR" id="T31512">
    <property type="entry name" value="T31512"/>
</dbReference>
<dbReference type="SMR" id="Q9U2T1"/>
<evidence type="ECO:0000256" key="1">
    <source>
        <dbReference type="ARBA" id="ARBA00001947"/>
    </source>
</evidence>
<dbReference type="InterPro" id="IPR042089">
    <property type="entry name" value="Peptidase_M13_dom_2"/>
</dbReference>
<dbReference type="GeneID" id="178472"/>
<dbReference type="OrthoDB" id="5862703at2759"/>
<dbReference type="PROSITE" id="PS51885">
    <property type="entry name" value="NEPRILYSIN"/>
    <property type="match status" value="1"/>
</dbReference>
<dbReference type="WormBase" id="Y116A8C.4">
    <property type="protein sequence ID" value="CE40629"/>
    <property type="gene ID" value="WBGene00013785"/>
    <property type="gene designation" value="nep-23"/>
</dbReference>
<evidence type="ECO:0000313" key="12">
    <source>
        <dbReference type="Proteomes" id="UP000001940"/>
    </source>
</evidence>
<keyword evidence="12" id="KW-1185">Reference proteome</keyword>
<dbReference type="Proteomes" id="UP000001940">
    <property type="component" value="Chromosome IV"/>
</dbReference>
<evidence type="ECO:0000256" key="3">
    <source>
        <dbReference type="ARBA" id="ARBA00022670"/>
    </source>
</evidence>
<sequence>MNLKKVKEKLSCLSTNILLLIVVIAIFGTVVIWKIDKLELWEAEALSSQESMLGELKVAVTSLEQHRPGHLKKNVCQTPECITLAHQLHNYHDPSADPCDNFYQSVCGKQHEHSLKSGLAKKHLILRNLIRETITNRKVTPTSKSENEMRKFHGICSKYQRANSSSDIAQQALRDIFRDVQSIGSWPAGSRNWNESDFNLNEMLNNLVKLGQRNFGLFQISFKYRDQLLISAEEHRRNYSKLEPTILNIFETNGLVPDRIQLLKDLEGFASLEALLKNHYYLDNMDKMKPAVLDDLVPSVDFMGLVKAMISPGKEHLMPKIELKTSVLNQTLFNDENMNLEAIILDTPKRTLANYLIFNFIDSSLDHLVFETTSQKGNTCEDKVITYLPRASLRVFIRNYVDKENRDLITQLAEKTRIALHTLVQNSTWLKAESKQLALDKINAMGKMIGYPDFFEPPGTLDGMFKNLNLDSSDTYYTALNKLERYFVEQKMDYFAEETPLDPDLRVFEMNAYYYIPGNQLNFLAPFFDDPMFDSTYPDYVNIAMSGNIIGHEMGHAFGPHAILRTVRGREVWMKPEELAEYESRAQCLANQYSEYDDPDFGRVFDGGKVIDELVADNIGREVSWKMFKSLDLTNATRIIGFEDYDIDQLYFRVGALTHCTPHAMRDLKGSIESSHPRKAFRVNGVYANLPEFARAFNCPTGSPMNPRKKCDMF</sequence>
<dbReference type="AGR" id="WB:WBGene00013785"/>
<dbReference type="Gene3D" id="1.10.1380.10">
    <property type="entry name" value="Neutral endopeptidase , domain2"/>
    <property type="match status" value="1"/>
</dbReference>
<dbReference type="Gene3D" id="3.40.390.10">
    <property type="entry name" value="Collagenase (Catalytic Domain)"/>
    <property type="match status" value="1"/>
</dbReference>
<protein>
    <submittedName>
        <fullName evidence="11">NEPrilysin metallopeptidase family</fullName>
    </submittedName>
</protein>
<keyword evidence="4" id="KW-0479">Metal-binding</keyword>
<dbReference type="PANTHER" id="PTHR11733">
    <property type="entry name" value="ZINC METALLOPROTEASE FAMILY M13 NEPRILYSIN-RELATED"/>
    <property type="match status" value="1"/>
</dbReference>
<dbReference type="EMBL" id="BX284604">
    <property type="protein sequence ID" value="CAB55146.2"/>
    <property type="molecule type" value="Genomic_DNA"/>
</dbReference>
<dbReference type="Reactome" id="R-CEL-2022377">
    <property type="pathway name" value="Metabolism of Angiotensinogen to Angiotensins"/>
</dbReference>
<dbReference type="GO" id="GO:0004222">
    <property type="term" value="F:metalloendopeptidase activity"/>
    <property type="evidence" value="ECO:0000318"/>
    <property type="project" value="GO_Central"/>
</dbReference>
<dbReference type="GO" id="GO:0016485">
    <property type="term" value="P:protein processing"/>
    <property type="evidence" value="ECO:0000318"/>
    <property type="project" value="GO_Central"/>
</dbReference>
<dbReference type="STRING" id="6239.Y116A8C.4.1"/>
<keyword evidence="7" id="KW-0482">Metalloprotease</keyword>
<dbReference type="InterPro" id="IPR000718">
    <property type="entry name" value="Peptidase_M13"/>
</dbReference>
<evidence type="ECO:0000259" key="9">
    <source>
        <dbReference type="Pfam" id="PF01431"/>
    </source>
</evidence>
<proteinExistence type="inferred from homology"/>
<evidence type="ECO:0000256" key="5">
    <source>
        <dbReference type="ARBA" id="ARBA00022801"/>
    </source>
</evidence>
<keyword evidence="5" id="KW-0378">Hydrolase</keyword>
<evidence type="ECO:0000256" key="8">
    <source>
        <dbReference type="SAM" id="Phobius"/>
    </source>
</evidence>
<comment type="cofactor">
    <cofactor evidence="1">
        <name>Zn(2+)</name>
        <dbReference type="ChEBI" id="CHEBI:29105"/>
    </cofactor>
</comment>
<dbReference type="InterPro" id="IPR008753">
    <property type="entry name" value="Peptidase_M13_N"/>
</dbReference>
<keyword evidence="3" id="KW-0645">Protease</keyword>
<keyword evidence="6" id="KW-0862">Zinc</keyword>
<dbReference type="RefSeq" id="NP_503004.2">
    <property type="nucleotide sequence ID" value="NM_070603.5"/>
</dbReference>
<dbReference type="eggNOG" id="KOG3624">
    <property type="taxonomic scope" value="Eukaryota"/>
</dbReference>
<dbReference type="PaxDb" id="6239-Y116A8C.4.2"/>
<evidence type="ECO:0000259" key="10">
    <source>
        <dbReference type="Pfam" id="PF05649"/>
    </source>
</evidence>
<evidence type="ECO:0000313" key="11">
    <source>
        <dbReference type="EMBL" id="CAB55146.2"/>
    </source>
</evidence>
<dbReference type="FunCoup" id="Q9U2T1">
    <property type="interactions" value="172"/>
</dbReference>
<dbReference type="CDD" id="cd08662">
    <property type="entry name" value="M13"/>
    <property type="match status" value="1"/>
</dbReference>
<keyword evidence="8" id="KW-0812">Transmembrane</keyword>
<dbReference type="MEROPS" id="M13.A30"/>
<accession>Q9U2T1</accession>
<dbReference type="InParanoid" id="Q9U2T1"/>